<dbReference type="GeneTree" id="ENSGT00730000111454"/>
<proteinExistence type="predicted"/>
<dbReference type="GO" id="GO:0004867">
    <property type="term" value="F:serine-type endopeptidase inhibitor activity"/>
    <property type="evidence" value="ECO:0007669"/>
    <property type="project" value="TreeGrafter"/>
</dbReference>
<dbReference type="PRINTS" id="PR00003">
    <property type="entry name" value="4DISULPHCORE"/>
</dbReference>
<dbReference type="OrthoDB" id="4473401at2759"/>
<dbReference type="GO" id="GO:0019731">
    <property type="term" value="P:antibacterial humoral response"/>
    <property type="evidence" value="ECO:0007669"/>
    <property type="project" value="TreeGrafter"/>
</dbReference>
<dbReference type="KEGG" id="cpoc:100727382"/>
<protein>
    <submittedName>
        <fullName evidence="4">WAP four-disulfide core domain 3</fullName>
    </submittedName>
</protein>
<dbReference type="RefSeq" id="XP_023420000.1">
    <property type="nucleotide sequence ID" value="XM_023564232.2"/>
</dbReference>
<dbReference type="GeneID" id="100727382"/>
<dbReference type="PANTHER" id="PTHR19441:SF97">
    <property type="entry name" value="WAP FOUR-DISULFIDE CORE DOMAIN PROTEIN 3"/>
    <property type="match status" value="1"/>
</dbReference>
<dbReference type="HOGENOM" id="CLU_105901_1_0_1"/>
<dbReference type="InterPro" id="IPR050514">
    <property type="entry name" value="WAP_four-disulfide_core"/>
</dbReference>
<dbReference type="OMA" id="HVKAGEC"/>
<feature type="signal peptide" evidence="2">
    <location>
        <begin position="1"/>
        <end position="21"/>
    </location>
</feature>
<dbReference type="Proteomes" id="UP000005447">
    <property type="component" value="Unassembled WGS sequence"/>
</dbReference>
<evidence type="ECO:0000313" key="5">
    <source>
        <dbReference type="Proteomes" id="UP000005447"/>
    </source>
</evidence>
<dbReference type="InterPro" id="IPR008197">
    <property type="entry name" value="WAP_dom"/>
</dbReference>
<dbReference type="AlphaFoldDB" id="H0VM94"/>
<feature type="domain" description="WAP" evidence="3">
    <location>
        <begin position="69"/>
        <end position="114"/>
    </location>
</feature>
<reference evidence="4" key="3">
    <citation type="submission" date="2025-09" db="UniProtKB">
        <authorList>
            <consortium name="Ensembl"/>
        </authorList>
    </citation>
    <scope>IDENTIFICATION</scope>
    <source>
        <strain evidence="4">2N</strain>
    </source>
</reference>
<feature type="domain" description="WAP" evidence="3">
    <location>
        <begin position="25"/>
        <end position="68"/>
    </location>
</feature>
<evidence type="ECO:0000259" key="3">
    <source>
        <dbReference type="PROSITE" id="PS51390"/>
    </source>
</evidence>
<dbReference type="Ensembl" id="ENSCPOT00000012925.3">
    <property type="protein sequence ID" value="ENSCPOP00000011520.3"/>
    <property type="gene ID" value="ENSCPOG00000012800.4"/>
</dbReference>
<reference evidence="4" key="2">
    <citation type="submission" date="2025-08" db="UniProtKB">
        <authorList>
            <consortium name="Ensembl"/>
        </authorList>
    </citation>
    <scope>IDENTIFICATION</scope>
    <source>
        <strain evidence="4">2N</strain>
    </source>
</reference>
<dbReference type="EMBL" id="AAKN02039551">
    <property type="status" value="NOT_ANNOTATED_CDS"/>
    <property type="molecule type" value="Genomic_DNA"/>
</dbReference>
<accession>H0VM94</accession>
<dbReference type="SUPFAM" id="SSF57256">
    <property type="entry name" value="Elafin-like"/>
    <property type="match status" value="4"/>
</dbReference>
<name>H0VM94_CAVPO</name>
<dbReference type="InParanoid" id="H0VM94"/>
<organism evidence="4 5">
    <name type="scientific">Cavia porcellus</name>
    <name type="common">Guinea pig</name>
    <dbReference type="NCBI Taxonomy" id="10141"/>
    <lineage>
        <taxon>Eukaryota</taxon>
        <taxon>Metazoa</taxon>
        <taxon>Chordata</taxon>
        <taxon>Craniata</taxon>
        <taxon>Vertebrata</taxon>
        <taxon>Euteleostomi</taxon>
        <taxon>Mammalia</taxon>
        <taxon>Eutheria</taxon>
        <taxon>Euarchontoglires</taxon>
        <taxon>Glires</taxon>
        <taxon>Rodentia</taxon>
        <taxon>Hystricomorpha</taxon>
        <taxon>Caviidae</taxon>
        <taxon>Cavia</taxon>
    </lineage>
</organism>
<keyword evidence="5" id="KW-1185">Reference proteome</keyword>
<dbReference type="GO" id="GO:0005615">
    <property type="term" value="C:extracellular space"/>
    <property type="evidence" value="ECO:0007669"/>
    <property type="project" value="TreeGrafter"/>
</dbReference>
<dbReference type="PROSITE" id="PS51390">
    <property type="entry name" value="WAP"/>
    <property type="match status" value="4"/>
</dbReference>
<evidence type="ECO:0000256" key="1">
    <source>
        <dbReference type="ARBA" id="ARBA00022690"/>
    </source>
</evidence>
<feature type="domain" description="WAP" evidence="3">
    <location>
        <begin position="118"/>
        <end position="161"/>
    </location>
</feature>
<sequence length="230" mass="24152">MLSSFFLLKALLALEFLASWATTAELVKEGECPLDKNPCRDLCRGDESCPAEQKCCSTGCGWACRGGIPKGKNGNCPMVVQKQSCLQKCTNDDSCAGIKKCCTFGCRKLCVVPDTNQKSVFGGECPADPLPCEELCDGDASCPLGQKCCSTGCGHSCRGGIKGGQSGTCPDVLVSRCIVNCMGDENCPVGEKCCKSGCGRFCVPLVSHSKLSMNSSWTVSSDSGIEIPVP</sequence>
<dbReference type="CTD" id="140686"/>
<dbReference type="GO" id="GO:0045087">
    <property type="term" value="P:innate immune response"/>
    <property type="evidence" value="ECO:0007669"/>
    <property type="project" value="TreeGrafter"/>
</dbReference>
<dbReference type="PANTHER" id="PTHR19441">
    <property type="entry name" value="WHEY ACDIC PROTEIN WAP"/>
    <property type="match status" value="1"/>
</dbReference>
<feature type="chain" id="PRO_5011602366" evidence="2">
    <location>
        <begin position="22"/>
        <end position="230"/>
    </location>
</feature>
<keyword evidence="2" id="KW-0732">Signal</keyword>
<dbReference type="SMART" id="SM00217">
    <property type="entry name" value="WAP"/>
    <property type="match status" value="4"/>
</dbReference>
<dbReference type="RefSeq" id="XP_063104337.1">
    <property type="nucleotide sequence ID" value="XM_063248267.1"/>
</dbReference>
<dbReference type="VEuPathDB" id="HostDB:ENSCPOG00000012800"/>
<dbReference type="RefSeq" id="XP_013005816.1">
    <property type="nucleotide sequence ID" value="XM_013150362.3"/>
</dbReference>
<evidence type="ECO:0000313" key="4">
    <source>
        <dbReference type="Ensembl" id="ENSCPOP00000011520.3"/>
    </source>
</evidence>
<dbReference type="STRING" id="10141.ENSCPOP00000011520"/>
<dbReference type="Gene3D" id="4.10.75.10">
    <property type="entry name" value="Elafin-like"/>
    <property type="match status" value="4"/>
</dbReference>
<keyword evidence="1" id="KW-0646">Protease inhibitor</keyword>
<evidence type="ECO:0000256" key="2">
    <source>
        <dbReference type="SAM" id="SignalP"/>
    </source>
</evidence>
<dbReference type="Pfam" id="PF00095">
    <property type="entry name" value="WAP"/>
    <property type="match status" value="4"/>
</dbReference>
<dbReference type="InterPro" id="IPR036645">
    <property type="entry name" value="Elafin-like_sf"/>
</dbReference>
<dbReference type="Bgee" id="ENSCPOG00000012800">
    <property type="expression patterns" value="Expressed in testis and 12 other cell types or tissues"/>
</dbReference>
<gene>
    <name evidence="4" type="primary">WFDC3</name>
</gene>
<reference evidence="5" key="1">
    <citation type="journal article" date="2011" name="Nature">
        <title>A high-resolution map of human evolutionary constraint using 29 mammals.</title>
        <authorList>
            <person name="Lindblad-Toh K."/>
            <person name="Garber M."/>
            <person name="Zuk O."/>
            <person name="Lin M.F."/>
            <person name="Parker B.J."/>
            <person name="Washietl S."/>
            <person name="Kheradpour P."/>
            <person name="Ernst J."/>
            <person name="Jordan G."/>
            <person name="Mauceli E."/>
            <person name="Ward L.D."/>
            <person name="Lowe C.B."/>
            <person name="Holloway A.K."/>
            <person name="Clamp M."/>
            <person name="Gnerre S."/>
            <person name="Alfoldi J."/>
            <person name="Beal K."/>
            <person name="Chang J."/>
            <person name="Clawson H."/>
            <person name="Cuff J."/>
            <person name="Di Palma F."/>
            <person name="Fitzgerald S."/>
            <person name="Flicek P."/>
            <person name="Guttman M."/>
            <person name="Hubisz M.J."/>
            <person name="Jaffe D.B."/>
            <person name="Jungreis I."/>
            <person name="Kent W.J."/>
            <person name="Kostka D."/>
            <person name="Lara M."/>
            <person name="Martins A.L."/>
            <person name="Massingham T."/>
            <person name="Moltke I."/>
            <person name="Raney B.J."/>
            <person name="Rasmussen M.D."/>
            <person name="Robinson J."/>
            <person name="Stark A."/>
            <person name="Vilella A.J."/>
            <person name="Wen J."/>
            <person name="Xie X."/>
            <person name="Zody M.C."/>
            <person name="Baldwin J."/>
            <person name="Bloom T."/>
            <person name="Chin C.W."/>
            <person name="Heiman D."/>
            <person name="Nicol R."/>
            <person name="Nusbaum C."/>
            <person name="Young S."/>
            <person name="Wilkinson J."/>
            <person name="Worley K.C."/>
            <person name="Kovar C.L."/>
            <person name="Muzny D.M."/>
            <person name="Gibbs R.A."/>
            <person name="Cree A."/>
            <person name="Dihn H.H."/>
            <person name="Fowler G."/>
            <person name="Jhangiani S."/>
            <person name="Joshi V."/>
            <person name="Lee S."/>
            <person name="Lewis L.R."/>
            <person name="Nazareth L.V."/>
            <person name="Okwuonu G."/>
            <person name="Santibanez J."/>
            <person name="Warren W.C."/>
            <person name="Mardis E.R."/>
            <person name="Weinstock G.M."/>
            <person name="Wilson R.K."/>
            <person name="Delehaunty K."/>
            <person name="Dooling D."/>
            <person name="Fronik C."/>
            <person name="Fulton L."/>
            <person name="Fulton B."/>
            <person name="Graves T."/>
            <person name="Minx P."/>
            <person name="Sodergren E."/>
            <person name="Birney E."/>
            <person name="Margulies E.H."/>
            <person name="Herrero J."/>
            <person name="Green E.D."/>
            <person name="Haussler D."/>
            <person name="Siepel A."/>
            <person name="Goldman N."/>
            <person name="Pollard K.S."/>
            <person name="Pedersen J.S."/>
            <person name="Lander E.S."/>
            <person name="Kellis M."/>
        </authorList>
    </citation>
    <scope>NUCLEOTIDE SEQUENCE [LARGE SCALE GENOMIC DNA]</scope>
    <source>
        <strain evidence="5">2N</strain>
    </source>
</reference>
<feature type="domain" description="WAP" evidence="3">
    <location>
        <begin position="162"/>
        <end position="206"/>
    </location>
</feature>
<dbReference type="eggNOG" id="ENOG502S9BM">
    <property type="taxonomic scope" value="Eukaryota"/>
</dbReference>